<name>A0A822ZM59_NELNU</name>
<feature type="compositionally biased region" description="Polar residues" evidence="1">
    <location>
        <begin position="1"/>
        <end position="12"/>
    </location>
</feature>
<accession>A0A822ZM59</accession>
<proteinExistence type="predicted"/>
<gene>
    <name evidence="2" type="ORF">HUJ06_002286</name>
</gene>
<protein>
    <submittedName>
        <fullName evidence="2">Uncharacterized protein</fullName>
    </submittedName>
</protein>
<dbReference type="EMBL" id="DUZY01000006">
    <property type="protein sequence ID" value="DAD44056.1"/>
    <property type="molecule type" value="Genomic_DNA"/>
</dbReference>
<dbReference type="AlphaFoldDB" id="A0A822ZM59"/>
<sequence length="89" mass="9844">MEKSPKSSTASARRNAGTEDGRSKLLIRLRPGRKEESASKNKIDVAAAEEGKEAEEPVSKPWNLRPIFRQPQCAIPLETVLIQSEGSWV</sequence>
<feature type="region of interest" description="Disordered" evidence="1">
    <location>
        <begin position="1"/>
        <end position="59"/>
    </location>
</feature>
<feature type="compositionally biased region" description="Basic and acidic residues" evidence="1">
    <location>
        <begin position="32"/>
        <end position="58"/>
    </location>
</feature>
<evidence type="ECO:0000313" key="3">
    <source>
        <dbReference type="Proteomes" id="UP000607653"/>
    </source>
</evidence>
<reference evidence="2 3" key="1">
    <citation type="journal article" date="2020" name="Mol. Biol. Evol.">
        <title>Distinct Expression and Methylation Patterns for Genes with Different Fates following a Single Whole-Genome Duplication in Flowering Plants.</title>
        <authorList>
            <person name="Shi T."/>
            <person name="Rahmani R.S."/>
            <person name="Gugger P.F."/>
            <person name="Wang M."/>
            <person name="Li H."/>
            <person name="Zhang Y."/>
            <person name="Li Z."/>
            <person name="Wang Q."/>
            <person name="Van de Peer Y."/>
            <person name="Marchal K."/>
            <person name="Chen J."/>
        </authorList>
    </citation>
    <scope>NUCLEOTIDE SEQUENCE [LARGE SCALE GENOMIC DNA]</scope>
    <source>
        <tissue evidence="2">Leaf</tissue>
    </source>
</reference>
<comment type="caution">
    <text evidence="2">The sequence shown here is derived from an EMBL/GenBank/DDBJ whole genome shotgun (WGS) entry which is preliminary data.</text>
</comment>
<keyword evidence="3" id="KW-1185">Reference proteome</keyword>
<organism evidence="2 3">
    <name type="scientific">Nelumbo nucifera</name>
    <name type="common">Sacred lotus</name>
    <dbReference type="NCBI Taxonomy" id="4432"/>
    <lineage>
        <taxon>Eukaryota</taxon>
        <taxon>Viridiplantae</taxon>
        <taxon>Streptophyta</taxon>
        <taxon>Embryophyta</taxon>
        <taxon>Tracheophyta</taxon>
        <taxon>Spermatophyta</taxon>
        <taxon>Magnoliopsida</taxon>
        <taxon>Proteales</taxon>
        <taxon>Nelumbonaceae</taxon>
        <taxon>Nelumbo</taxon>
    </lineage>
</organism>
<dbReference type="Proteomes" id="UP000607653">
    <property type="component" value="Unassembled WGS sequence"/>
</dbReference>
<evidence type="ECO:0000256" key="1">
    <source>
        <dbReference type="SAM" id="MobiDB-lite"/>
    </source>
</evidence>
<evidence type="ECO:0000313" key="2">
    <source>
        <dbReference type="EMBL" id="DAD44056.1"/>
    </source>
</evidence>